<keyword evidence="3" id="KW-0007">Acetylation</keyword>
<evidence type="ECO:0000313" key="7">
    <source>
        <dbReference type="Proteomes" id="UP000515154"/>
    </source>
</evidence>
<reference evidence="8" key="1">
    <citation type="submission" date="2025-08" db="UniProtKB">
        <authorList>
            <consortium name="RefSeq"/>
        </authorList>
    </citation>
    <scope>IDENTIFICATION</scope>
</reference>
<keyword evidence="1" id="KW-0597">Phosphoprotein</keyword>
<dbReference type="CDD" id="cd04371">
    <property type="entry name" value="DEP"/>
    <property type="match status" value="1"/>
</dbReference>
<dbReference type="PANTHER" id="PTHR12092">
    <property type="entry name" value="PLECKSTRIN"/>
    <property type="match status" value="1"/>
</dbReference>
<dbReference type="Gene3D" id="1.10.10.10">
    <property type="entry name" value="Winged helix-like DNA-binding domain superfamily/Winged helix DNA-binding domain"/>
    <property type="match status" value="1"/>
</dbReference>
<protein>
    <submittedName>
        <fullName evidence="8">Pleckstrin</fullName>
    </submittedName>
</protein>
<evidence type="ECO:0000256" key="2">
    <source>
        <dbReference type="ARBA" id="ARBA00022737"/>
    </source>
</evidence>
<dbReference type="PROSITE" id="PS50003">
    <property type="entry name" value="PH_DOMAIN"/>
    <property type="match status" value="2"/>
</dbReference>
<dbReference type="AlphaFoldDB" id="A0A6P7SEA3"/>
<dbReference type="GO" id="GO:0035556">
    <property type="term" value="P:intracellular signal transduction"/>
    <property type="evidence" value="ECO:0007669"/>
    <property type="project" value="InterPro"/>
</dbReference>
<dbReference type="InterPro" id="IPR036390">
    <property type="entry name" value="WH_DNA-bd_sf"/>
</dbReference>
<evidence type="ECO:0000259" key="6">
    <source>
        <dbReference type="PROSITE" id="PS50186"/>
    </source>
</evidence>
<organism evidence="7 8">
    <name type="scientific">Octopus sinensis</name>
    <name type="common">East Asian common octopus</name>
    <dbReference type="NCBI Taxonomy" id="2607531"/>
    <lineage>
        <taxon>Eukaryota</taxon>
        <taxon>Metazoa</taxon>
        <taxon>Spiralia</taxon>
        <taxon>Lophotrochozoa</taxon>
        <taxon>Mollusca</taxon>
        <taxon>Cephalopoda</taxon>
        <taxon>Coleoidea</taxon>
        <taxon>Octopodiformes</taxon>
        <taxon>Octopoda</taxon>
        <taxon>Incirrata</taxon>
        <taxon>Octopodidae</taxon>
        <taxon>Octopus</taxon>
    </lineage>
</organism>
<feature type="domain" description="DEP" evidence="6">
    <location>
        <begin position="142"/>
        <end position="223"/>
    </location>
</feature>
<dbReference type="Proteomes" id="UP000515154">
    <property type="component" value="Linkage group LG5"/>
</dbReference>
<feature type="domain" description="PH" evidence="5">
    <location>
        <begin position="6"/>
        <end position="107"/>
    </location>
</feature>
<keyword evidence="2" id="KW-0677">Repeat</keyword>
<dbReference type="SUPFAM" id="SSF46785">
    <property type="entry name" value="Winged helix' DNA-binding domain"/>
    <property type="match status" value="1"/>
</dbReference>
<dbReference type="Gene3D" id="2.30.29.30">
    <property type="entry name" value="Pleckstrin-homology domain (PH domain)/Phosphotyrosine-binding domain (PTB)"/>
    <property type="match status" value="2"/>
</dbReference>
<evidence type="ECO:0000259" key="5">
    <source>
        <dbReference type="PROSITE" id="PS50003"/>
    </source>
</evidence>
<feature type="region of interest" description="Disordered" evidence="4">
    <location>
        <begin position="230"/>
        <end position="261"/>
    </location>
</feature>
<accession>A0A6P7SEA3</accession>
<feature type="compositionally biased region" description="Acidic residues" evidence="4">
    <location>
        <begin position="243"/>
        <end position="252"/>
    </location>
</feature>
<evidence type="ECO:0000313" key="8">
    <source>
        <dbReference type="RefSeq" id="XP_029636316.1"/>
    </source>
</evidence>
<evidence type="ECO:0000256" key="4">
    <source>
        <dbReference type="SAM" id="MobiDB-lite"/>
    </source>
</evidence>
<dbReference type="InterPro" id="IPR011993">
    <property type="entry name" value="PH-like_dom_sf"/>
</dbReference>
<evidence type="ECO:0000256" key="1">
    <source>
        <dbReference type="ARBA" id="ARBA00022553"/>
    </source>
</evidence>
<dbReference type="PROSITE" id="PS50186">
    <property type="entry name" value="DEP"/>
    <property type="match status" value="1"/>
</dbReference>
<dbReference type="Pfam" id="PF00169">
    <property type="entry name" value="PH"/>
    <property type="match status" value="2"/>
</dbReference>
<dbReference type="InterPro" id="IPR037370">
    <property type="entry name" value="Pleckstrin"/>
</dbReference>
<dbReference type="InterPro" id="IPR000591">
    <property type="entry name" value="DEP_dom"/>
</dbReference>
<dbReference type="RefSeq" id="XP_029636316.1">
    <property type="nucleotide sequence ID" value="XM_029780456.2"/>
</dbReference>
<feature type="domain" description="PH" evidence="5">
    <location>
        <begin position="263"/>
        <end position="369"/>
    </location>
</feature>
<dbReference type="InterPro" id="IPR036388">
    <property type="entry name" value="WH-like_DNA-bd_sf"/>
</dbReference>
<evidence type="ECO:0000256" key="3">
    <source>
        <dbReference type="ARBA" id="ARBA00022990"/>
    </source>
</evidence>
<dbReference type="SMART" id="SM00233">
    <property type="entry name" value="PH"/>
    <property type="match status" value="2"/>
</dbReference>
<dbReference type="GO" id="GO:0030036">
    <property type="term" value="P:actin cytoskeleton organization"/>
    <property type="evidence" value="ECO:0007669"/>
    <property type="project" value="TreeGrafter"/>
</dbReference>
<dbReference type="KEGG" id="osn:115211777"/>
<proteinExistence type="predicted"/>
<dbReference type="Pfam" id="PF00610">
    <property type="entry name" value="DEP"/>
    <property type="match status" value="1"/>
</dbReference>
<dbReference type="SMART" id="SM00049">
    <property type="entry name" value="DEP"/>
    <property type="match status" value="1"/>
</dbReference>
<sequence>MDTENHCLKTGYLLKQGINGKWKARRFQLTEDHIIYHRKWKKRIGVSSLPLDGCSVVCPCLDADLPSSNPSGTFKICMPSGDREIYLQAAGEEERNQWAHAIGAVIRSLSTIKQVSCHRKVPFQHFRVYANVSEIIGTIQEPGAGVELGMHLRGGVVYRNCFQGCDLVNWLLRWSVVRNREDGAAMAQTLLKLGHLQEIELNDGSAIAGERFKDGESLYRFTSLNMGAKRDSYSDNTDSDSSSSEEEDEDEGESQKRSPKKGKVIKESFLLRKKNLSPGWQAVKVILRENPTTLEYHKATATLDSEKLSTIMDLTGCTVKEIVRKDDDLSESKRHQLYMKDKKGRRLTLLACCREECHCWLIQLNQFCKPSAVSNVAAESTLRTASPK</sequence>
<name>A0A6P7SEA3_9MOLL</name>
<dbReference type="PANTHER" id="PTHR12092:SF16">
    <property type="entry name" value="PH DOMAIN-CONTAINING PROTEIN"/>
    <property type="match status" value="1"/>
</dbReference>
<dbReference type="SUPFAM" id="SSF50729">
    <property type="entry name" value="PH domain-like"/>
    <property type="match status" value="2"/>
</dbReference>
<gene>
    <name evidence="8" type="primary">LOC115211777</name>
</gene>
<dbReference type="GO" id="GO:0005886">
    <property type="term" value="C:plasma membrane"/>
    <property type="evidence" value="ECO:0007669"/>
    <property type="project" value="TreeGrafter"/>
</dbReference>
<keyword evidence="7" id="KW-1185">Reference proteome</keyword>
<dbReference type="InterPro" id="IPR001849">
    <property type="entry name" value="PH_domain"/>
</dbReference>